<proteinExistence type="predicted"/>
<keyword evidence="3" id="KW-1185">Reference proteome</keyword>
<reference evidence="2 3" key="1">
    <citation type="submission" date="2024-05" db="EMBL/GenBank/DDBJ databases">
        <authorList>
            <person name="Wallberg A."/>
        </authorList>
    </citation>
    <scope>NUCLEOTIDE SEQUENCE [LARGE SCALE GENOMIC DNA]</scope>
</reference>
<gene>
    <name evidence="2" type="ORF">MNOR_LOCUS37385</name>
</gene>
<feature type="region of interest" description="Disordered" evidence="1">
    <location>
        <begin position="409"/>
        <end position="435"/>
    </location>
</feature>
<accession>A0AAV2SGQ4</accession>
<comment type="caution">
    <text evidence="2">The sequence shown here is derived from an EMBL/GenBank/DDBJ whole genome shotgun (WGS) entry which is preliminary data.</text>
</comment>
<feature type="compositionally biased region" description="Polar residues" evidence="1">
    <location>
        <begin position="266"/>
        <end position="298"/>
    </location>
</feature>
<name>A0AAV2SGQ4_MEGNR</name>
<feature type="compositionally biased region" description="Pro residues" evidence="1">
    <location>
        <begin position="485"/>
        <end position="498"/>
    </location>
</feature>
<dbReference type="Proteomes" id="UP001497623">
    <property type="component" value="Unassembled WGS sequence"/>
</dbReference>
<feature type="compositionally biased region" description="Polar residues" evidence="1">
    <location>
        <begin position="242"/>
        <end position="258"/>
    </location>
</feature>
<evidence type="ECO:0000313" key="3">
    <source>
        <dbReference type="Proteomes" id="UP001497623"/>
    </source>
</evidence>
<feature type="compositionally biased region" description="Low complexity" evidence="1">
    <location>
        <begin position="499"/>
        <end position="512"/>
    </location>
</feature>
<evidence type="ECO:0000313" key="2">
    <source>
        <dbReference type="EMBL" id="CAL4198698.1"/>
    </source>
</evidence>
<evidence type="ECO:0000256" key="1">
    <source>
        <dbReference type="SAM" id="MobiDB-lite"/>
    </source>
</evidence>
<feature type="compositionally biased region" description="Basic and acidic residues" evidence="1">
    <location>
        <begin position="339"/>
        <end position="352"/>
    </location>
</feature>
<protein>
    <submittedName>
        <fullName evidence="2">Uncharacterized protein</fullName>
    </submittedName>
</protein>
<feature type="region of interest" description="Disordered" evidence="1">
    <location>
        <begin position="226"/>
        <end position="383"/>
    </location>
</feature>
<sequence length="695" mass="76495">MPGSTSLPGDDVCGNQESLTNLLVYQYLSGSIPENGDTPEQLVSNVPVSLPTISITTSLSTSLTTLVKTLEASTHYSTSTTSYVTTITSVGTTVMPVHFRGSKVITTITSSNEEVITATEFFTSSSVVASSIVQTLPVEITLSITKTKGVNGDFTLADVNRGASTVLDQPITTATLDLNAAAGLDVSNLNLAGIDLTSLTSLISNQGSPQNDQADVLAQLTALLGGEDSSTSSRPRDDENLNTRFSLQGPTKQKNNFDNIRRSRFHTNSSPNPRNPFTQHPQAPRSQTLQADDTSSKVSPGFRHRDKPAPPRNTNSGSAIQNTRFSKFHKRPSPSDNVQKPRDPPADRERQRFSASENRQAFSKAGSFHAKSTRSGRRVPDSSRFEPALEVNYFEDENKFTRFGPREDRNIATTTRRPVQRPRQNPKPHREVQKSSFRTGIFKPRKPSANSPIIPARASFRHSAPRRPVTPLRVVTPNRSTNPKIPLPPKRLPTPKRPTTPIRPTTSKIPTSQKSNANIPQLTPGKTTKLFTMYLPGTNGETITTVRTVTLRNLQTRYRREATSVNDATEIIDATTTYQMPVETEKPSFNKTPKPKEVITMLKKLDPKSVKEMLKSLQKWVDYYSKELIEPEEDPMTTLKSSMESTQSESFNTATIALPVSSVLLPSTPSSNMFCPAPSTRTETVYQTITLSKKH</sequence>
<feature type="compositionally biased region" description="Polar residues" evidence="1">
    <location>
        <begin position="312"/>
        <end position="325"/>
    </location>
</feature>
<feature type="compositionally biased region" description="Polar residues" evidence="1">
    <location>
        <begin position="513"/>
        <end position="524"/>
    </location>
</feature>
<organism evidence="2 3">
    <name type="scientific">Meganyctiphanes norvegica</name>
    <name type="common">Northern krill</name>
    <name type="synonym">Thysanopoda norvegica</name>
    <dbReference type="NCBI Taxonomy" id="48144"/>
    <lineage>
        <taxon>Eukaryota</taxon>
        <taxon>Metazoa</taxon>
        <taxon>Ecdysozoa</taxon>
        <taxon>Arthropoda</taxon>
        <taxon>Crustacea</taxon>
        <taxon>Multicrustacea</taxon>
        <taxon>Malacostraca</taxon>
        <taxon>Eumalacostraca</taxon>
        <taxon>Eucarida</taxon>
        <taxon>Euphausiacea</taxon>
        <taxon>Euphausiidae</taxon>
        <taxon>Meganyctiphanes</taxon>
    </lineage>
</organism>
<dbReference type="EMBL" id="CAXKWB010074826">
    <property type="protein sequence ID" value="CAL4198698.1"/>
    <property type="molecule type" value="Genomic_DNA"/>
</dbReference>
<dbReference type="AlphaFoldDB" id="A0AAV2SGQ4"/>
<feature type="compositionally biased region" description="Basic residues" evidence="1">
    <location>
        <begin position="418"/>
        <end position="427"/>
    </location>
</feature>
<feature type="region of interest" description="Disordered" evidence="1">
    <location>
        <begin position="472"/>
        <end position="524"/>
    </location>
</feature>